<feature type="coiled-coil region" evidence="7">
    <location>
        <begin position="50"/>
        <end position="123"/>
    </location>
</feature>
<evidence type="ECO:0000313" key="9">
    <source>
        <dbReference type="Proteomes" id="UP001338125"/>
    </source>
</evidence>
<dbReference type="InterPro" id="IPR008409">
    <property type="entry name" value="SPF27"/>
</dbReference>
<evidence type="ECO:0000256" key="6">
    <source>
        <dbReference type="ARBA" id="ARBA00023242"/>
    </source>
</evidence>
<dbReference type="PANTHER" id="PTHR13296">
    <property type="entry name" value="BCAS2 PROTEIN"/>
    <property type="match status" value="1"/>
</dbReference>
<name>A0ABR0S5L8_9HYPO</name>
<comment type="subcellular location">
    <subcellularLocation>
        <location evidence="1">Nucleus</location>
    </subcellularLocation>
</comment>
<sequence length="131" mass="14567">MSVPAYHESLPSETLAALSNASISSEYLSSRTQNLTLLDRHGKNAWLLGNYHLEAELKSLERDLADAKQDIDLVNAARAARQNEVKAEMQNLEQNWRTGVGKVLETELAVEELKVQIREELRNKSGGVPPS</sequence>
<evidence type="ECO:0000256" key="7">
    <source>
        <dbReference type="SAM" id="Coils"/>
    </source>
</evidence>
<keyword evidence="9" id="KW-1185">Reference proteome</keyword>
<evidence type="ECO:0000313" key="8">
    <source>
        <dbReference type="EMBL" id="KAK5987459.1"/>
    </source>
</evidence>
<keyword evidence="5" id="KW-0508">mRNA splicing</keyword>
<keyword evidence="3" id="KW-0507">mRNA processing</keyword>
<accession>A0ABR0S5L8</accession>
<keyword evidence="6" id="KW-0539">Nucleus</keyword>
<keyword evidence="4" id="KW-0747">Spliceosome</keyword>
<evidence type="ECO:0000256" key="2">
    <source>
        <dbReference type="ARBA" id="ARBA00010788"/>
    </source>
</evidence>
<gene>
    <name evidence="8" type="ORF">PT974_11586</name>
</gene>
<proteinExistence type="inferred from homology"/>
<evidence type="ECO:0008006" key="10">
    <source>
        <dbReference type="Google" id="ProtNLM"/>
    </source>
</evidence>
<keyword evidence="7" id="KW-0175">Coiled coil</keyword>
<comment type="similarity">
    <text evidence="2">Belongs to the SPF27 family.</text>
</comment>
<evidence type="ECO:0000256" key="5">
    <source>
        <dbReference type="ARBA" id="ARBA00023187"/>
    </source>
</evidence>
<organism evidence="8 9">
    <name type="scientific">Cladobotryum mycophilum</name>
    <dbReference type="NCBI Taxonomy" id="491253"/>
    <lineage>
        <taxon>Eukaryota</taxon>
        <taxon>Fungi</taxon>
        <taxon>Dikarya</taxon>
        <taxon>Ascomycota</taxon>
        <taxon>Pezizomycotina</taxon>
        <taxon>Sordariomycetes</taxon>
        <taxon>Hypocreomycetidae</taxon>
        <taxon>Hypocreales</taxon>
        <taxon>Hypocreaceae</taxon>
        <taxon>Cladobotryum</taxon>
    </lineage>
</organism>
<comment type="caution">
    <text evidence="8">The sequence shown here is derived from an EMBL/GenBank/DDBJ whole genome shotgun (WGS) entry which is preliminary data.</text>
</comment>
<dbReference type="Proteomes" id="UP001338125">
    <property type="component" value="Unassembled WGS sequence"/>
</dbReference>
<reference evidence="8 9" key="1">
    <citation type="submission" date="2024-01" db="EMBL/GenBank/DDBJ databases">
        <title>Complete genome of Cladobotryum mycophilum ATHUM6906.</title>
        <authorList>
            <person name="Christinaki A.C."/>
            <person name="Myridakis A.I."/>
            <person name="Kouvelis V.N."/>
        </authorList>
    </citation>
    <scope>NUCLEOTIDE SEQUENCE [LARGE SCALE GENOMIC DNA]</scope>
    <source>
        <strain evidence="8 9">ATHUM6906</strain>
    </source>
</reference>
<evidence type="ECO:0000256" key="1">
    <source>
        <dbReference type="ARBA" id="ARBA00004123"/>
    </source>
</evidence>
<dbReference type="Pfam" id="PF05700">
    <property type="entry name" value="BCAS2"/>
    <property type="match status" value="1"/>
</dbReference>
<dbReference type="PANTHER" id="PTHR13296:SF0">
    <property type="entry name" value="PRE-MRNA-SPLICING FACTOR SPF27"/>
    <property type="match status" value="1"/>
</dbReference>
<dbReference type="EMBL" id="JAVFKD010000016">
    <property type="protein sequence ID" value="KAK5987459.1"/>
    <property type="molecule type" value="Genomic_DNA"/>
</dbReference>
<protein>
    <recommendedName>
        <fullName evidence="10">Pre-mRNA-splicing factor SPF27</fullName>
    </recommendedName>
</protein>
<evidence type="ECO:0000256" key="4">
    <source>
        <dbReference type="ARBA" id="ARBA00022728"/>
    </source>
</evidence>
<evidence type="ECO:0000256" key="3">
    <source>
        <dbReference type="ARBA" id="ARBA00022664"/>
    </source>
</evidence>